<proteinExistence type="predicted"/>
<accession>A0A3A3GMY4</accession>
<name>A0A3A3GMY4_PANTH</name>
<evidence type="ECO:0000313" key="2">
    <source>
        <dbReference type="Proteomes" id="UP000266177"/>
    </source>
</evidence>
<dbReference type="RefSeq" id="WP_119791398.1">
    <property type="nucleotide sequence ID" value="NZ_QYZD01000002.1"/>
</dbReference>
<organism evidence="1 2">
    <name type="scientific">Paenibacillus thiaminolyticus</name>
    <name type="common">Bacillus thiaminolyticus</name>
    <dbReference type="NCBI Taxonomy" id="49283"/>
    <lineage>
        <taxon>Bacteria</taxon>
        <taxon>Bacillati</taxon>
        <taxon>Bacillota</taxon>
        <taxon>Bacilli</taxon>
        <taxon>Bacillales</taxon>
        <taxon>Paenibacillaceae</taxon>
        <taxon>Paenibacillus</taxon>
    </lineage>
</organism>
<comment type="caution">
    <text evidence="1">The sequence shown here is derived from an EMBL/GenBank/DDBJ whole genome shotgun (WGS) entry which is preliminary data.</text>
</comment>
<evidence type="ECO:0000313" key="1">
    <source>
        <dbReference type="EMBL" id="RJG26234.1"/>
    </source>
</evidence>
<sequence>MALKNSFYFDFYCYFRSLIDSPLSLTGFAPASHHSKVIRITRADRQYFDVELNEKNIISMITNFKVYLESYFEKSDFDEGKRKQIETLADQLKTFATGDDHE</sequence>
<gene>
    <name evidence="1" type="ORF">DQX05_04950</name>
</gene>
<dbReference type="AlphaFoldDB" id="A0A3A3GMY4"/>
<dbReference type="EMBL" id="QYZD01000002">
    <property type="protein sequence ID" value="RJG26234.1"/>
    <property type="molecule type" value="Genomic_DNA"/>
</dbReference>
<protein>
    <submittedName>
        <fullName evidence="1">Uncharacterized protein</fullName>
    </submittedName>
</protein>
<dbReference type="Proteomes" id="UP000266177">
    <property type="component" value="Unassembled WGS sequence"/>
</dbReference>
<reference evidence="1 2" key="1">
    <citation type="submission" date="2018-09" db="EMBL/GenBank/DDBJ databases">
        <title>Paenibacillus SK2017-BO5.</title>
        <authorList>
            <person name="Piskunova J.V."/>
            <person name="Dubiley S.A."/>
            <person name="Severinov K.V."/>
        </authorList>
    </citation>
    <scope>NUCLEOTIDE SEQUENCE [LARGE SCALE GENOMIC DNA]</scope>
    <source>
        <strain evidence="1 2">BO5</strain>
    </source>
</reference>